<dbReference type="PANTHER" id="PTHR47700">
    <property type="entry name" value="V CHITINASE, PUTATIVE (AFU_ORTHOLOGUE AFUA_6G13720)-RELATED"/>
    <property type="match status" value="1"/>
</dbReference>
<evidence type="ECO:0000313" key="5">
    <source>
        <dbReference type="Proteomes" id="UP000258309"/>
    </source>
</evidence>
<feature type="non-terminal residue" evidence="4">
    <location>
        <position position="308"/>
    </location>
</feature>
<dbReference type="Gene3D" id="3.10.50.10">
    <property type="match status" value="1"/>
</dbReference>
<keyword evidence="2" id="KW-0843">Virulence</keyword>
<dbReference type="InterPro" id="IPR036291">
    <property type="entry name" value="NAD(P)-bd_dom_sf"/>
</dbReference>
<feature type="domain" description="Ketoreductase" evidence="3">
    <location>
        <begin position="180"/>
        <end position="300"/>
    </location>
</feature>
<gene>
    <name evidence="4" type="ORF">B7463_g9206</name>
</gene>
<proteinExistence type="predicted"/>
<accession>A0A3E2H191</accession>
<dbReference type="Proteomes" id="UP000258309">
    <property type="component" value="Unassembled WGS sequence"/>
</dbReference>
<evidence type="ECO:0000256" key="1">
    <source>
        <dbReference type="ARBA" id="ARBA00022669"/>
    </source>
</evidence>
<dbReference type="InterPro" id="IPR013968">
    <property type="entry name" value="PKS_KR"/>
</dbReference>
<comment type="caution">
    <text evidence="4">The sequence shown here is derived from an EMBL/GenBank/DDBJ whole genome shotgun (WGS) entry which is preliminary data.</text>
</comment>
<dbReference type="AlphaFoldDB" id="A0A3E2H191"/>
<evidence type="ECO:0000256" key="2">
    <source>
        <dbReference type="ARBA" id="ARBA00023026"/>
    </source>
</evidence>
<dbReference type="OrthoDB" id="4510320at2759"/>
<organism evidence="4 5">
    <name type="scientific">Scytalidium lignicola</name>
    <name type="common">Hyphomycete</name>
    <dbReference type="NCBI Taxonomy" id="5539"/>
    <lineage>
        <taxon>Eukaryota</taxon>
        <taxon>Fungi</taxon>
        <taxon>Dikarya</taxon>
        <taxon>Ascomycota</taxon>
        <taxon>Pezizomycotina</taxon>
        <taxon>Leotiomycetes</taxon>
        <taxon>Leotiomycetes incertae sedis</taxon>
        <taxon>Scytalidium</taxon>
    </lineage>
</organism>
<feature type="non-terminal residue" evidence="4">
    <location>
        <position position="1"/>
    </location>
</feature>
<keyword evidence="5" id="KW-1185">Reference proteome</keyword>
<dbReference type="GO" id="GO:0008061">
    <property type="term" value="F:chitin binding"/>
    <property type="evidence" value="ECO:0007669"/>
    <property type="project" value="UniProtKB-KW"/>
</dbReference>
<dbReference type="InterPro" id="IPR029070">
    <property type="entry name" value="Chitinase_insertion_sf"/>
</dbReference>
<dbReference type="InterPro" id="IPR057326">
    <property type="entry name" value="KR_dom"/>
</dbReference>
<dbReference type="SUPFAM" id="SSF51735">
    <property type="entry name" value="NAD(P)-binding Rossmann-fold domains"/>
    <property type="match status" value="1"/>
</dbReference>
<dbReference type="STRING" id="5539.A0A3E2H191"/>
<dbReference type="SUPFAM" id="SSF54556">
    <property type="entry name" value="Chitinase insertion domain"/>
    <property type="match status" value="1"/>
</dbReference>
<keyword evidence="1" id="KW-0147">Chitin-binding</keyword>
<evidence type="ECO:0000259" key="3">
    <source>
        <dbReference type="SMART" id="SM00822"/>
    </source>
</evidence>
<name>A0A3E2H191_SCYLI</name>
<dbReference type="SMART" id="SM00822">
    <property type="entry name" value="PKS_KR"/>
    <property type="match status" value="1"/>
</dbReference>
<sequence length="308" mass="32964">MVGESSYGRSFQMAQAGCTGPECLFTGTNATSDGTTWSCTVTGGYLANAEIIRLSLIRLTWSQYDLTKKRPLTILPIMVPFVFSITWQPTLNYQLPSLITPKIPAPSDIPDNDNGPIPTPDSGVNDCTGYDYTGGPDFATDDCSRSIQPGGTPPLTPRPICLSGCPILTPYPDGVPHSMSPVMSTSPPSRMPTAKDCTSFMTAEACTEIIISSTAVVTSPTTSWSTTTRTRCVHGSRNPHEAFVDTDLDFFVCTSLTSGISGTPGQANYAAGNSSLDCFARHRVISCKRAASLSFLWLMVMISAELQN</sequence>
<protein>
    <recommendedName>
        <fullName evidence="3">Ketoreductase domain-containing protein</fullName>
    </recommendedName>
</protein>
<dbReference type="PANTHER" id="PTHR47700:SF2">
    <property type="entry name" value="CHITINASE"/>
    <property type="match status" value="1"/>
</dbReference>
<reference evidence="4 5" key="1">
    <citation type="submission" date="2018-05" db="EMBL/GenBank/DDBJ databases">
        <title>Draft genome sequence of Scytalidium lignicola DSM 105466, a ubiquitous saprotrophic fungus.</title>
        <authorList>
            <person name="Buettner E."/>
            <person name="Gebauer A.M."/>
            <person name="Hofrichter M."/>
            <person name="Liers C."/>
            <person name="Kellner H."/>
        </authorList>
    </citation>
    <scope>NUCLEOTIDE SEQUENCE [LARGE SCALE GENOMIC DNA]</scope>
    <source>
        <strain evidence="4 5">DSM 105466</strain>
    </source>
</reference>
<evidence type="ECO:0000313" key="4">
    <source>
        <dbReference type="EMBL" id="RFU27135.1"/>
    </source>
</evidence>
<dbReference type="InterPro" id="IPR053214">
    <property type="entry name" value="LysM12-like"/>
</dbReference>
<dbReference type="Pfam" id="PF08659">
    <property type="entry name" value="KR"/>
    <property type="match status" value="1"/>
</dbReference>
<dbReference type="Gene3D" id="3.40.50.720">
    <property type="entry name" value="NAD(P)-binding Rossmann-like Domain"/>
    <property type="match status" value="1"/>
</dbReference>
<dbReference type="EMBL" id="NCSJ02000221">
    <property type="protein sequence ID" value="RFU27135.1"/>
    <property type="molecule type" value="Genomic_DNA"/>
</dbReference>